<name>A0A843XUZ1_COLES</name>
<dbReference type="AlphaFoldDB" id="A0A843XUZ1"/>
<protein>
    <submittedName>
        <fullName evidence="1">Uncharacterized protein</fullName>
    </submittedName>
</protein>
<accession>A0A843XUZ1</accession>
<organism evidence="1 2">
    <name type="scientific">Colocasia esculenta</name>
    <name type="common">Wild taro</name>
    <name type="synonym">Arum esculentum</name>
    <dbReference type="NCBI Taxonomy" id="4460"/>
    <lineage>
        <taxon>Eukaryota</taxon>
        <taxon>Viridiplantae</taxon>
        <taxon>Streptophyta</taxon>
        <taxon>Embryophyta</taxon>
        <taxon>Tracheophyta</taxon>
        <taxon>Spermatophyta</taxon>
        <taxon>Magnoliopsida</taxon>
        <taxon>Liliopsida</taxon>
        <taxon>Araceae</taxon>
        <taxon>Aroideae</taxon>
        <taxon>Colocasieae</taxon>
        <taxon>Colocasia</taxon>
    </lineage>
</organism>
<dbReference type="Proteomes" id="UP000652761">
    <property type="component" value="Unassembled WGS sequence"/>
</dbReference>
<evidence type="ECO:0000313" key="2">
    <source>
        <dbReference type="Proteomes" id="UP000652761"/>
    </source>
</evidence>
<keyword evidence="2" id="KW-1185">Reference proteome</keyword>
<dbReference type="EMBL" id="NMUH01013423">
    <property type="protein sequence ID" value="MQM22615.1"/>
    <property type="molecule type" value="Genomic_DNA"/>
</dbReference>
<sequence>MLCSIPAVLRAQTRNLGRSGFPQGAGLLFVFTRVQLASSCSWWNVACIAPSTTSLGSDMQRLWIAHLAILPAPFVLGLH</sequence>
<reference evidence="1" key="1">
    <citation type="submission" date="2017-07" db="EMBL/GenBank/DDBJ databases">
        <title>Taro Niue Genome Assembly and Annotation.</title>
        <authorList>
            <person name="Atibalentja N."/>
            <person name="Keating K."/>
            <person name="Fields C.J."/>
        </authorList>
    </citation>
    <scope>NUCLEOTIDE SEQUENCE</scope>
    <source>
        <strain evidence="1">Niue_2</strain>
        <tissue evidence="1">Leaf</tissue>
    </source>
</reference>
<gene>
    <name evidence="1" type="ORF">Taro_055670</name>
</gene>
<evidence type="ECO:0000313" key="1">
    <source>
        <dbReference type="EMBL" id="MQM22615.1"/>
    </source>
</evidence>
<proteinExistence type="predicted"/>
<comment type="caution">
    <text evidence="1">The sequence shown here is derived from an EMBL/GenBank/DDBJ whole genome shotgun (WGS) entry which is preliminary data.</text>
</comment>